<keyword evidence="7" id="KW-1185">Reference proteome</keyword>
<proteinExistence type="predicted"/>
<protein>
    <recommendedName>
        <fullName evidence="8">DNA/RNA helicase</fullName>
    </recommendedName>
</protein>
<evidence type="ECO:0008006" key="8">
    <source>
        <dbReference type="Google" id="ProtNLM"/>
    </source>
</evidence>
<dbReference type="GO" id="GO:0005524">
    <property type="term" value="F:ATP binding"/>
    <property type="evidence" value="ECO:0007669"/>
    <property type="project" value="UniProtKB-KW"/>
</dbReference>
<dbReference type="GO" id="GO:0006270">
    <property type="term" value="P:DNA replication initiation"/>
    <property type="evidence" value="ECO:0007669"/>
    <property type="project" value="TreeGrafter"/>
</dbReference>
<dbReference type="STRING" id="240427.AYR62_03275"/>
<dbReference type="GO" id="GO:0003677">
    <property type="term" value="F:DNA binding"/>
    <property type="evidence" value="ECO:0007669"/>
    <property type="project" value="UniProtKB-KW"/>
</dbReference>
<dbReference type="Proteomes" id="UP000093267">
    <property type="component" value="Chromosome"/>
</dbReference>
<dbReference type="InterPro" id="IPR027417">
    <property type="entry name" value="P-loop_NTPase"/>
</dbReference>
<accession>A0A1B2IZL8</accession>
<dbReference type="CDD" id="cd17925">
    <property type="entry name" value="DEXDc_ComFA"/>
    <property type="match status" value="1"/>
</dbReference>
<dbReference type="PROSITE" id="PS51194">
    <property type="entry name" value="HELICASE_CTER"/>
    <property type="match status" value="1"/>
</dbReference>
<keyword evidence="3" id="KW-0238">DNA-binding</keyword>
<name>A0A1B2IZL8_9LACO</name>
<dbReference type="InterPro" id="IPR001650">
    <property type="entry name" value="Helicase_C-like"/>
</dbReference>
<gene>
    <name evidence="6" type="ORF">AYR63_10295</name>
</gene>
<dbReference type="InterPro" id="IPR011545">
    <property type="entry name" value="DEAD/DEAH_box_helicase_dom"/>
</dbReference>
<dbReference type="EMBL" id="CP014924">
    <property type="protein sequence ID" value="ANZ67495.1"/>
    <property type="molecule type" value="Genomic_DNA"/>
</dbReference>
<dbReference type="OrthoDB" id="2077914at2"/>
<evidence type="ECO:0000256" key="2">
    <source>
        <dbReference type="ARBA" id="ARBA00022840"/>
    </source>
</evidence>
<dbReference type="SMART" id="SM00490">
    <property type="entry name" value="HELICc"/>
    <property type="match status" value="1"/>
</dbReference>
<dbReference type="AlphaFoldDB" id="A0A1B2IZL8"/>
<dbReference type="GO" id="GO:0043138">
    <property type="term" value="F:3'-5' DNA helicase activity"/>
    <property type="evidence" value="ECO:0007669"/>
    <property type="project" value="TreeGrafter"/>
</dbReference>
<keyword evidence="2" id="KW-0067">ATP-binding</keyword>
<dbReference type="PROSITE" id="PS51192">
    <property type="entry name" value="HELICASE_ATP_BIND_1"/>
    <property type="match status" value="1"/>
</dbReference>
<feature type="domain" description="Helicase ATP-binding" evidence="4">
    <location>
        <begin position="114"/>
        <end position="266"/>
    </location>
</feature>
<dbReference type="SMART" id="SM00487">
    <property type="entry name" value="DEXDc"/>
    <property type="match status" value="1"/>
</dbReference>
<evidence type="ECO:0000313" key="7">
    <source>
        <dbReference type="Proteomes" id="UP000093267"/>
    </source>
</evidence>
<keyword evidence="1" id="KW-0547">Nucleotide-binding</keyword>
<evidence type="ECO:0000256" key="3">
    <source>
        <dbReference type="ARBA" id="ARBA00023125"/>
    </source>
</evidence>
<sequence length="433" mass="48539">MLIQELNQLYGRQMPESDLPESLAQLPTLERRPAILLTGKHAQCQRCGQPIDRRETQLPDGSCYCGNCIQLGRMRSTDNLCSLPEPNRFPEMTAPLTWTGQLTPLQAGCSSQIRQYFKSREDHLMWSVTGAGKTEMLFEGIAWAIANGLRVAIASPRVDVCLELAPRLKQAFSTTDQVVLYGDMPDDYRYCQLTICTTHQLLRFYHAFDVLVIDEVDAFPYAADPGLHFAVQQAKKTAGAALYLTATPSRQLLRQVKRHELQVSYLPVGQWRKKLAQHQLPTVVVRQLKAAFVAHRRFLFFVPHIADLAPIAAAIEAQFANEKAVTVYSADPERHVKVQQMRDGQIDFLLTTTILERGVTFPDIDVFVLGADDRVFSTAALVQIAGRVGRSAQAPEGLVQFFVTAKTGTIRRAQQQIEFVNRKAKRLTTQEGT</sequence>
<evidence type="ECO:0000259" key="5">
    <source>
        <dbReference type="PROSITE" id="PS51194"/>
    </source>
</evidence>
<reference evidence="6 7" key="1">
    <citation type="submission" date="2016-03" db="EMBL/GenBank/DDBJ databases">
        <title>Pediococcus and Lactobacillus from brewery environment - whole genome sequencing and assembly.</title>
        <authorList>
            <person name="Behr J."/>
            <person name="Geissler A.J."/>
            <person name="Vogel R.F."/>
        </authorList>
    </citation>
    <scope>NUCLEOTIDE SEQUENCE [LARGE SCALE GENOMIC DNA]</scope>
    <source>
        <strain evidence="6 7">TMW 1.1995</strain>
    </source>
</reference>
<dbReference type="RefSeq" id="WP_065902772.1">
    <property type="nucleotide sequence ID" value="NZ_CP014912.1"/>
</dbReference>
<dbReference type="SUPFAM" id="SSF52540">
    <property type="entry name" value="P-loop containing nucleoside triphosphate hydrolases"/>
    <property type="match status" value="1"/>
</dbReference>
<dbReference type="Gene3D" id="3.40.50.300">
    <property type="entry name" value="P-loop containing nucleotide triphosphate hydrolases"/>
    <property type="match status" value="2"/>
</dbReference>
<organism evidence="6 7">
    <name type="scientific">Secundilactobacillus paracollinoides</name>
    <dbReference type="NCBI Taxonomy" id="240427"/>
    <lineage>
        <taxon>Bacteria</taxon>
        <taxon>Bacillati</taxon>
        <taxon>Bacillota</taxon>
        <taxon>Bacilli</taxon>
        <taxon>Lactobacillales</taxon>
        <taxon>Lactobacillaceae</taxon>
        <taxon>Secundilactobacillus</taxon>
    </lineage>
</organism>
<feature type="domain" description="Helicase C-terminal" evidence="5">
    <location>
        <begin position="287"/>
        <end position="433"/>
    </location>
</feature>
<dbReference type="Pfam" id="PF00270">
    <property type="entry name" value="DEAD"/>
    <property type="match status" value="1"/>
</dbReference>
<dbReference type="GO" id="GO:0006310">
    <property type="term" value="P:DNA recombination"/>
    <property type="evidence" value="ECO:0007669"/>
    <property type="project" value="TreeGrafter"/>
</dbReference>
<dbReference type="GO" id="GO:0006302">
    <property type="term" value="P:double-strand break repair"/>
    <property type="evidence" value="ECO:0007669"/>
    <property type="project" value="TreeGrafter"/>
</dbReference>
<evidence type="ECO:0000313" key="6">
    <source>
        <dbReference type="EMBL" id="ANZ67495.1"/>
    </source>
</evidence>
<evidence type="ECO:0000259" key="4">
    <source>
        <dbReference type="PROSITE" id="PS51192"/>
    </source>
</evidence>
<dbReference type="Pfam" id="PF00271">
    <property type="entry name" value="Helicase_C"/>
    <property type="match status" value="1"/>
</dbReference>
<dbReference type="KEGG" id="lpd:AYR62_03275"/>
<dbReference type="InterPro" id="IPR014001">
    <property type="entry name" value="Helicase_ATP-bd"/>
</dbReference>
<evidence type="ECO:0000256" key="1">
    <source>
        <dbReference type="ARBA" id="ARBA00022741"/>
    </source>
</evidence>
<dbReference type="PANTHER" id="PTHR30580">
    <property type="entry name" value="PRIMOSOMAL PROTEIN N"/>
    <property type="match status" value="1"/>
</dbReference>
<dbReference type="PANTHER" id="PTHR30580:SF1">
    <property type="entry name" value="COMF OPERON PROTEIN 1"/>
    <property type="match status" value="1"/>
</dbReference>